<evidence type="ECO:0000313" key="2">
    <source>
        <dbReference type="EMBL" id="OGG58724.1"/>
    </source>
</evidence>
<evidence type="ECO:0000256" key="1">
    <source>
        <dbReference type="SAM" id="Phobius"/>
    </source>
</evidence>
<name>A0A1F6DBD0_9BACT</name>
<sequence>MRNETRQNVVYWLSIITFIISTLMLFGFIAAQTYVRWKINQNFSFLGGFELEALTFLVLGQITALAYIHRAER</sequence>
<keyword evidence="1" id="KW-0472">Membrane</keyword>
<feature type="transmembrane region" description="Helical" evidence="1">
    <location>
        <begin position="9"/>
        <end position="31"/>
    </location>
</feature>
<protein>
    <recommendedName>
        <fullName evidence="4">DUF5671 domain-containing protein</fullName>
    </recommendedName>
</protein>
<organism evidence="2 3">
    <name type="scientific">Candidatus Kaiserbacteria bacterium RIFCSPHIGHO2_02_FULL_49_16</name>
    <dbReference type="NCBI Taxonomy" id="1798490"/>
    <lineage>
        <taxon>Bacteria</taxon>
        <taxon>Candidatus Kaiseribacteriota</taxon>
    </lineage>
</organism>
<dbReference type="Proteomes" id="UP000178042">
    <property type="component" value="Unassembled WGS sequence"/>
</dbReference>
<evidence type="ECO:0008006" key="4">
    <source>
        <dbReference type="Google" id="ProtNLM"/>
    </source>
</evidence>
<dbReference type="AlphaFoldDB" id="A0A1F6DBD0"/>
<keyword evidence="1" id="KW-1133">Transmembrane helix</keyword>
<accession>A0A1F6DBD0</accession>
<keyword evidence="1" id="KW-0812">Transmembrane</keyword>
<proteinExistence type="predicted"/>
<gene>
    <name evidence="2" type="ORF">A3C86_02030</name>
</gene>
<evidence type="ECO:0000313" key="3">
    <source>
        <dbReference type="Proteomes" id="UP000178042"/>
    </source>
</evidence>
<comment type="caution">
    <text evidence="2">The sequence shown here is derived from an EMBL/GenBank/DDBJ whole genome shotgun (WGS) entry which is preliminary data.</text>
</comment>
<dbReference type="EMBL" id="MFLD01000036">
    <property type="protein sequence ID" value="OGG58724.1"/>
    <property type="molecule type" value="Genomic_DNA"/>
</dbReference>
<reference evidence="2 3" key="1">
    <citation type="journal article" date="2016" name="Nat. Commun.">
        <title>Thousands of microbial genomes shed light on interconnected biogeochemical processes in an aquifer system.</title>
        <authorList>
            <person name="Anantharaman K."/>
            <person name="Brown C.T."/>
            <person name="Hug L.A."/>
            <person name="Sharon I."/>
            <person name="Castelle C.J."/>
            <person name="Probst A.J."/>
            <person name="Thomas B.C."/>
            <person name="Singh A."/>
            <person name="Wilkins M.J."/>
            <person name="Karaoz U."/>
            <person name="Brodie E.L."/>
            <person name="Williams K.H."/>
            <person name="Hubbard S.S."/>
            <person name="Banfield J.F."/>
        </authorList>
    </citation>
    <scope>NUCLEOTIDE SEQUENCE [LARGE SCALE GENOMIC DNA]</scope>
</reference>
<feature type="transmembrane region" description="Helical" evidence="1">
    <location>
        <begin position="43"/>
        <end position="68"/>
    </location>
</feature>